<dbReference type="RefSeq" id="WP_146146164.1">
    <property type="nucleotide sequence ID" value="NZ_PVTG01000013.1"/>
</dbReference>
<comment type="caution">
    <text evidence="2">The sequence shown here is derived from an EMBL/GenBank/DDBJ whole genome shotgun (WGS) entry which is preliminary data.</text>
</comment>
<organism evidence="2 3">
    <name type="scientific">Geodermatophilus tzadiensis</name>
    <dbReference type="NCBI Taxonomy" id="1137988"/>
    <lineage>
        <taxon>Bacteria</taxon>
        <taxon>Bacillati</taxon>
        <taxon>Actinomycetota</taxon>
        <taxon>Actinomycetes</taxon>
        <taxon>Geodermatophilales</taxon>
        <taxon>Geodermatophilaceae</taxon>
        <taxon>Geodermatophilus</taxon>
    </lineage>
</organism>
<dbReference type="OrthoDB" id="9813435at2"/>
<evidence type="ECO:0000313" key="3">
    <source>
        <dbReference type="Proteomes" id="UP000239210"/>
    </source>
</evidence>
<dbReference type="AlphaFoldDB" id="A0A2T0TQ26"/>
<protein>
    <submittedName>
        <fullName evidence="2">Uncharacterized protein</fullName>
    </submittedName>
</protein>
<dbReference type="Proteomes" id="UP000239210">
    <property type="component" value="Unassembled WGS sequence"/>
</dbReference>
<gene>
    <name evidence="2" type="ORF">LY71_113130</name>
</gene>
<feature type="region of interest" description="Disordered" evidence="1">
    <location>
        <begin position="1"/>
        <end position="21"/>
    </location>
</feature>
<name>A0A2T0TQ26_9ACTN</name>
<reference evidence="2 3" key="1">
    <citation type="submission" date="2018-03" db="EMBL/GenBank/DDBJ databases">
        <title>Genomic Encyclopedia of Archaeal and Bacterial Type Strains, Phase II (KMG-II): from individual species to whole genera.</title>
        <authorList>
            <person name="Goeker M."/>
        </authorList>
    </citation>
    <scope>NUCLEOTIDE SEQUENCE [LARGE SCALE GENOMIC DNA]</scope>
    <source>
        <strain evidence="2 3">DSM 45416</strain>
    </source>
</reference>
<sequence length="534" mass="57578">MSNDNASAGFVPGGNPGTADGRGLVDMAALAADHESLNTSLSMRREAPPVMPIPYNLPVRSADDPPDQPSINPSSVAVVEPSAFVPEQGIEPSVTASFSAIEYNGSIPPDTHGAAGPEHLIAVHNGTVRVYNHSGAVLSTVSLDAFWATVASGSGTFDPKVLYDQLADRWIMTACDDRRVATSGLLIGVSQTANPTGNWITYKVAITGQDLPWVDYPSIGVNGKWIVVQANVFVEDTFARSHVYVFDKADLYGSGPGRFTWFALESSLGGTQVPAVIEDPAIEVMYLLQNWNGNLNGRGYLRPYLILGGVGSERLVPGTYFSVADTWDSRPPGGEDFAPQLGVPQRIQVNDARIQNVVVPRRQNEGQYHTLYAVHTVLLPAGGSPTRSAIQWWRIASSVVEIDVEEFGRIDDPTGAISRAFPSIAVTSFGGILVGYSSFSASQFPSANYAFRTWDDPPNAPLVERVLKLGEGPYNNSSSGRNRWGDYSSAVREPSSINTNIWIIQEYSRPAQGAGETSGRWGTWWGRISFLEIG</sequence>
<accession>A0A2T0TQ26</accession>
<dbReference type="EMBL" id="PVTG01000013">
    <property type="protein sequence ID" value="PRY47628.1"/>
    <property type="molecule type" value="Genomic_DNA"/>
</dbReference>
<evidence type="ECO:0000256" key="1">
    <source>
        <dbReference type="SAM" id="MobiDB-lite"/>
    </source>
</evidence>
<evidence type="ECO:0000313" key="2">
    <source>
        <dbReference type="EMBL" id="PRY47628.1"/>
    </source>
</evidence>
<proteinExistence type="predicted"/>
<keyword evidence="3" id="KW-1185">Reference proteome</keyword>